<dbReference type="KEGG" id="pbj:VN24_15265"/>
<dbReference type="Proteomes" id="UP000032633">
    <property type="component" value="Chromosome"/>
</dbReference>
<accession>A0A0D5NK05</accession>
<proteinExistence type="predicted"/>
<protein>
    <submittedName>
        <fullName evidence="1">Uncharacterized protein</fullName>
    </submittedName>
</protein>
<reference evidence="1 2" key="1">
    <citation type="journal article" date="2015" name="J. Biotechnol.">
        <title>Complete genome sequence of Paenibacillus beijingensis 7188(T) (=DSM 24997(T)), a novel rhizobacterium from jujube garden soil.</title>
        <authorList>
            <person name="Kwak Y."/>
            <person name="Shin J.H."/>
        </authorList>
    </citation>
    <scope>NUCLEOTIDE SEQUENCE [LARGE SCALE GENOMIC DNA]</scope>
    <source>
        <strain evidence="1 2">DSM 24997</strain>
    </source>
</reference>
<reference evidence="2" key="2">
    <citation type="submission" date="2015-03" db="EMBL/GenBank/DDBJ databases">
        <title>Genome sequence of Paenibacillus beijingensis strain DSM 24997T.</title>
        <authorList>
            <person name="Kwak Y."/>
            <person name="Shin J.-H."/>
        </authorList>
    </citation>
    <scope>NUCLEOTIDE SEQUENCE [LARGE SCALE GENOMIC DNA]</scope>
    <source>
        <strain evidence="2">DSM 24997</strain>
    </source>
</reference>
<dbReference type="PATRIC" id="fig|1126833.4.peg.3341"/>
<dbReference type="EMBL" id="CP011058">
    <property type="protein sequence ID" value="AJY75669.1"/>
    <property type="molecule type" value="Genomic_DNA"/>
</dbReference>
<evidence type="ECO:0000313" key="2">
    <source>
        <dbReference type="Proteomes" id="UP000032633"/>
    </source>
</evidence>
<dbReference type="AlphaFoldDB" id="A0A0D5NK05"/>
<sequence length="71" mass="7810">MYHPGAHPLQRSDSLLCTNRSRPIYGSGFFALPQPLFQSCESLTAEPTARLWKPITLSMQSDTSRKNSGAG</sequence>
<dbReference type="HOGENOM" id="CLU_2736195_0_0_9"/>
<evidence type="ECO:0000313" key="1">
    <source>
        <dbReference type="EMBL" id="AJY75669.1"/>
    </source>
</evidence>
<keyword evidence="2" id="KW-1185">Reference proteome</keyword>
<gene>
    <name evidence="1" type="ORF">VN24_15265</name>
</gene>
<name>A0A0D5NK05_9BACL</name>
<organism evidence="1 2">
    <name type="scientific">Paenibacillus beijingensis</name>
    <dbReference type="NCBI Taxonomy" id="1126833"/>
    <lineage>
        <taxon>Bacteria</taxon>
        <taxon>Bacillati</taxon>
        <taxon>Bacillota</taxon>
        <taxon>Bacilli</taxon>
        <taxon>Bacillales</taxon>
        <taxon>Paenibacillaceae</taxon>
        <taxon>Paenibacillus</taxon>
    </lineage>
</organism>